<evidence type="ECO:0000259" key="1">
    <source>
        <dbReference type="Pfam" id="PF05050"/>
    </source>
</evidence>
<evidence type="ECO:0000313" key="3">
    <source>
        <dbReference type="Proteomes" id="UP001595547"/>
    </source>
</evidence>
<dbReference type="SUPFAM" id="SSF53335">
    <property type="entry name" value="S-adenosyl-L-methionine-dependent methyltransferases"/>
    <property type="match status" value="1"/>
</dbReference>
<proteinExistence type="predicted"/>
<accession>A0ABV7J2I3</accession>
<dbReference type="Proteomes" id="UP001595547">
    <property type="component" value="Unassembled WGS sequence"/>
</dbReference>
<dbReference type="GO" id="GO:0008168">
    <property type="term" value="F:methyltransferase activity"/>
    <property type="evidence" value="ECO:0007669"/>
    <property type="project" value="UniProtKB-KW"/>
</dbReference>
<dbReference type="InterPro" id="IPR029063">
    <property type="entry name" value="SAM-dependent_MTases_sf"/>
</dbReference>
<reference evidence="3" key="1">
    <citation type="journal article" date="2019" name="Int. J. Syst. Evol. Microbiol.">
        <title>The Global Catalogue of Microorganisms (GCM) 10K type strain sequencing project: providing services to taxonomists for standard genome sequencing and annotation.</title>
        <authorList>
            <consortium name="The Broad Institute Genomics Platform"/>
            <consortium name="The Broad Institute Genome Sequencing Center for Infectious Disease"/>
            <person name="Wu L."/>
            <person name="Ma J."/>
        </authorList>
    </citation>
    <scope>NUCLEOTIDE SEQUENCE [LARGE SCALE GENOMIC DNA]</scope>
    <source>
        <strain evidence="3">KCTC 52039</strain>
    </source>
</reference>
<evidence type="ECO:0000313" key="2">
    <source>
        <dbReference type="EMBL" id="MFC3183004.1"/>
    </source>
</evidence>
<dbReference type="PANTHER" id="PTHR34203">
    <property type="entry name" value="METHYLTRANSFERASE, FKBM FAMILY PROTEIN"/>
    <property type="match status" value="1"/>
</dbReference>
<dbReference type="Gene3D" id="3.40.50.150">
    <property type="entry name" value="Vaccinia Virus protein VP39"/>
    <property type="match status" value="1"/>
</dbReference>
<dbReference type="InterPro" id="IPR052514">
    <property type="entry name" value="SAM-dependent_MTase"/>
</dbReference>
<feature type="domain" description="Methyltransferase FkbM" evidence="1">
    <location>
        <begin position="83"/>
        <end position="234"/>
    </location>
</feature>
<dbReference type="RefSeq" id="WP_380074659.1">
    <property type="nucleotide sequence ID" value="NZ_JBHRTO010000002.1"/>
</dbReference>
<dbReference type="NCBIfam" id="TIGR01444">
    <property type="entry name" value="fkbM_fam"/>
    <property type="match status" value="1"/>
</dbReference>
<dbReference type="GO" id="GO:0032259">
    <property type="term" value="P:methylation"/>
    <property type="evidence" value="ECO:0007669"/>
    <property type="project" value="UniProtKB-KW"/>
</dbReference>
<sequence>MDMTRPPAHLSATALAMIASPDLFSNLRRTRITRTVYDGTPIFFTVADRKDRIQARHAKGRFYEPEELKLIAQHFPRGGVFCDAGANIGNHSIYALKLLGASASIPFEPNPAAYELFLSNMILNGCLDQVNLSTLGYGLSDSSDVPSMNLEAREKNLGATRLVASDEGQITMAAGDALLAGARIDFLKVDVEGMELEVLRGFEQTIAAHRPPIFLEVDHKNNDALMAWAGAHGYGVLVEGRSFKMNRNVLLGPVG</sequence>
<dbReference type="PANTHER" id="PTHR34203:SF15">
    <property type="entry name" value="SLL1173 PROTEIN"/>
    <property type="match status" value="1"/>
</dbReference>
<comment type="caution">
    <text evidence="2">The sequence shown here is derived from an EMBL/GenBank/DDBJ whole genome shotgun (WGS) entry which is preliminary data.</text>
</comment>
<dbReference type="InterPro" id="IPR006342">
    <property type="entry name" value="FkbM_mtfrase"/>
</dbReference>
<keyword evidence="2" id="KW-0808">Transferase</keyword>
<protein>
    <submittedName>
        <fullName evidence="2">FkbM family methyltransferase</fullName>
    </submittedName>
</protein>
<gene>
    <name evidence="2" type="ORF">ACFOGH_18540</name>
</gene>
<organism evidence="2 3">
    <name type="scientific">Cypionkella sinensis</name>
    <dbReference type="NCBI Taxonomy" id="1756043"/>
    <lineage>
        <taxon>Bacteria</taxon>
        <taxon>Pseudomonadati</taxon>
        <taxon>Pseudomonadota</taxon>
        <taxon>Alphaproteobacteria</taxon>
        <taxon>Rhodobacterales</taxon>
        <taxon>Paracoccaceae</taxon>
        <taxon>Cypionkella</taxon>
    </lineage>
</organism>
<dbReference type="EMBL" id="JBHRTO010000002">
    <property type="protein sequence ID" value="MFC3183004.1"/>
    <property type="molecule type" value="Genomic_DNA"/>
</dbReference>
<keyword evidence="2" id="KW-0489">Methyltransferase</keyword>
<dbReference type="Pfam" id="PF05050">
    <property type="entry name" value="Methyltransf_21"/>
    <property type="match status" value="1"/>
</dbReference>
<keyword evidence="3" id="KW-1185">Reference proteome</keyword>
<name>A0ABV7J2I3_9RHOB</name>